<dbReference type="GO" id="GO:0015297">
    <property type="term" value="F:antiporter activity"/>
    <property type="evidence" value="ECO:0007669"/>
    <property type="project" value="InterPro"/>
</dbReference>
<evidence type="ECO:0000313" key="8">
    <source>
        <dbReference type="Proteomes" id="UP000242474"/>
    </source>
</evidence>
<keyword evidence="5 6" id="KW-0472">Membrane</keyword>
<feature type="transmembrane region" description="Helical" evidence="6">
    <location>
        <begin position="435"/>
        <end position="454"/>
    </location>
</feature>
<feature type="transmembrane region" description="Helical" evidence="6">
    <location>
        <begin position="94"/>
        <end position="118"/>
    </location>
</feature>
<dbReference type="CDD" id="cd13132">
    <property type="entry name" value="MATE_eukaryotic"/>
    <property type="match status" value="1"/>
</dbReference>
<feature type="transmembrane region" description="Helical" evidence="6">
    <location>
        <begin position="66"/>
        <end position="88"/>
    </location>
</feature>
<dbReference type="OrthoDB" id="2126698at2759"/>
<evidence type="ECO:0000256" key="6">
    <source>
        <dbReference type="SAM" id="Phobius"/>
    </source>
</evidence>
<feature type="transmembrane region" description="Helical" evidence="6">
    <location>
        <begin position="460"/>
        <end position="482"/>
    </location>
</feature>
<dbReference type="GO" id="GO:0042910">
    <property type="term" value="F:xenobiotic transmembrane transporter activity"/>
    <property type="evidence" value="ECO:0007669"/>
    <property type="project" value="InterPro"/>
</dbReference>
<name>A0A2G5BK32_COERN</name>
<accession>A0A2G5BK32</accession>
<keyword evidence="8" id="KW-1185">Reference proteome</keyword>
<reference evidence="7 8" key="1">
    <citation type="journal article" date="2015" name="Genome Biol. Evol.">
        <title>Phylogenomic analyses indicate that early fungi evolved digesting cell walls of algal ancestors of land plants.</title>
        <authorList>
            <person name="Chang Y."/>
            <person name="Wang S."/>
            <person name="Sekimoto S."/>
            <person name="Aerts A.L."/>
            <person name="Choi C."/>
            <person name="Clum A."/>
            <person name="LaButti K.M."/>
            <person name="Lindquist E.A."/>
            <person name="Yee Ngan C."/>
            <person name="Ohm R.A."/>
            <person name="Salamov A.A."/>
            <person name="Grigoriev I.V."/>
            <person name="Spatafora J.W."/>
            <person name="Berbee M.L."/>
        </authorList>
    </citation>
    <scope>NUCLEOTIDE SEQUENCE [LARGE SCALE GENOMIC DNA]</scope>
    <source>
        <strain evidence="7 8">NRRL 1564</strain>
    </source>
</reference>
<evidence type="ECO:0000256" key="1">
    <source>
        <dbReference type="ARBA" id="ARBA00004141"/>
    </source>
</evidence>
<sequence length="505" mass="55467">MNIQDHRDSPSDAESGTISVCSLETTPLLSTSPSSASLEVAKRDTHEPYTSVARQEVWWMASSSSLTIITLMLQSSFFFVNVMAVSHLGTRELAAMSLSVTCMGIIALAPSFGLMSAMDTFCSTAYTASRDKTLVGFHFQRGLIAAFVHLIVVAPILWNVERLLLALGQEPSIAALSGTYLRINILGVLPWSIFEACKRYLQAQGIMRAGTIIIVIIAPIHWFNNFLFVRSTTYGLGFIGAPIVSVVTNWLVCIGIIIYICNSRATETWGGWDLRALRNMSEYYRLAIPSVITVCAEWVGFELLTIGTSYFGASQLAGQAIILNTVGLIFQISNGLGYGTSPRIGNLIGAGKPRQARIAGDVAIVSSAFIGFLGLLFFIFCGAWWTTVYTLDPDVIREAAKLMPVACVFIISDGLNAVLGAILRGLGRQQASANIYIFGFYFCAVPISLYMGYWQHMEALGLWWGLCIGVMISSILQFVYIYKWVDWKDEVRLCLMRLQNSAEAE</sequence>
<evidence type="ECO:0000313" key="7">
    <source>
        <dbReference type="EMBL" id="PIA19363.1"/>
    </source>
</evidence>
<protein>
    <submittedName>
        <fullName evidence="7">MATE efflux family protein</fullName>
    </submittedName>
</protein>
<evidence type="ECO:0000256" key="2">
    <source>
        <dbReference type="ARBA" id="ARBA00010199"/>
    </source>
</evidence>
<comment type="similarity">
    <text evidence="2">Belongs to the multi antimicrobial extrusion (MATE) (TC 2.A.66.1) family.</text>
</comment>
<comment type="subcellular location">
    <subcellularLocation>
        <location evidence="1">Membrane</location>
        <topology evidence="1">Multi-pass membrane protein</topology>
    </subcellularLocation>
</comment>
<dbReference type="NCBIfam" id="TIGR00797">
    <property type="entry name" value="matE"/>
    <property type="match status" value="1"/>
</dbReference>
<dbReference type="InterPro" id="IPR002528">
    <property type="entry name" value="MATE_fam"/>
</dbReference>
<keyword evidence="4 6" id="KW-1133">Transmembrane helix</keyword>
<organism evidence="7 8">
    <name type="scientific">Coemansia reversa (strain ATCC 12441 / NRRL 1564)</name>
    <dbReference type="NCBI Taxonomy" id="763665"/>
    <lineage>
        <taxon>Eukaryota</taxon>
        <taxon>Fungi</taxon>
        <taxon>Fungi incertae sedis</taxon>
        <taxon>Zoopagomycota</taxon>
        <taxon>Kickxellomycotina</taxon>
        <taxon>Kickxellomycetes</taxon>
        <taxon>Kickxellales</taxon>
        <taxon>Kickxellaceae</taxon>
        <taxon>Coemansia</taxon>
    </lineage>
</organism>
<dbReference type="Pfam" id="PF01554">
    <property type="entry name" value="MatE"/>
    <property type="match status" value="2"/>
</dbReference>
<feature type="transmembrane region" description="Helical" evidence="6">
    <location>
        <begin position="206"/>
        <end position="224"/>
    </location>
</feature>
<feature type="transmembrane region" description="Helical" evidence="6">
    <location>
        <begin position="321"/>
        <end position="341"/>
    </location>
</feature>
<dbReference type="EMBL" id="KZ303487">
    <property type="protein sequence ID" value="PIA19363.1"/>
    <property type="molecule type" value="Genomic_DNA"/>
</dbReference>
<feature type="transmembrane region" description="Helical" evidence="6">
    <location>
        <begin position="283"/>
        <end position="301"/>
    </location>
</feature>
<dbReference type="Proteomes" id="UP000242474">
    <property type="component" value="Unassembled WGS sequence"/>
</dbReference>
<feature type="transmembrane region" description="Helical" evidence="6">
    <location>
        <begin position="402"/>
        <end position="423"/>
    </location>
</feature>
<feature type="transmembrane region" description="Helical" evidence="6">
    <location>
        <begin position="139"/>
        <end position="160"/>
    </location>
</feature>
<gene>
    <name evidence="7" type="ORF">COEREDRAFT_79294</name>
</gene>
<dbReference type="InterPro" id="IPR045069">
    <property type="entry name" value="MATE_euk"/>
</dbReference>
<evidence type="ECO:0000256" key="5">
    <source>
        <dbReference type="ARBA" id="ARBA00023136"/>
    </source>
</evidence>
<feature type="transmembrane region" description="Helical" evidence="6">
    <location>
        <begin position="172"/>
        <end position="194"/>
    </location>
</feature>
<proteinExistence type="inferred from homology"/>
<feature type="transmembrane region" description="Helical" evidence="6">
    <location>
        <begin position="236"/>
        <end position="262"/>
    </location>
</feature>
<dbReference type="GO" id="GO:1990961">
    <property type="term" value="P:xenobiotic detoxification by transmembrane export across the plasma membrane"/>
    <property type="evidence" value="ECO:0007669"/>
    <property type="project" value="InterPro"/>
</dbReference>
<keyword evidence="3 6" id="KW-0812">Transmembrane</keyword>
<dbReference type="PANTHER" id="PTHR11206">
    <property type="entry name" value="MULTIDRUG RESISTANCE PROTEIN"/>
    <property type="match status" value="1"/>
</dbReference>
<dbReference type="GO" id="GO:0016020">
    <property type="term" value="C:membrane"/>
    <property type="evidence" value="ECO:0007669"/>
    <property type="project" value="UniProtKB-SubCell"/>
</dbReference>
<evidence type="ECO:0000256" key="3">
    <source>
        <dbReference type="ARBA" id="ARBA00022692"/>
    </source>
</evidence>
<feature type="transmembrane region" description="Helical" evidence="6">
    <location>
        <begin position="362"/>
        <end position="386"/>
    </location>
</feature>
<dbReference type="AlphaFoldDB" id="A0A2G5BK32"/>
<evidence type="ECO:0000256" key="4">
    <source>
        <dbReference type="ARBA" id="ARBA00022989"/>
    </source>
</evidence>